<gene>
    <name evidence="2" type="ORF">SAMN04489726_4474</name>
</gene>
<dbReference type="STRING" id="211114.SAMN04489726_4474"/>
<accession>A0A1G9XZU9</accession>
<reference evidence="2 3" key="1">
    <citation type="submission" date="2016-10" db="EMBL/GenBank/DDBJ databases">
        <authorList>
            <person name="de Groot N.N."/>
        </authorList>
    </citation>
    <scope>NUCLEOTIDE SEQUENCE [LARGE SCALE GENOMIC DNA]</scope>
    <source>
        <strain evidence="2 3">DSM 44149</strain>
    </source>
</reference>
<feature type="region of interest" description="Disordered" evidence="1">
    <location>
        <begin position="18"/>
        <end position="37"/>
    </location>
</feature>
<dbReference type="Pfam" id="PF05331">
    <property type="entry name" value="DUF742"/>
    <property type="match status" value="1"/>
</dbReference>
<dbReference type="eggNOG" id="ENOG50335TY">
    <property type="taxonomic scope" value="Bacteria"/>
</dbReference>
<dbReference type="AlphaFoldDB" id="A0A1G9XZU9"/>
<dbReference type="EMBL" id="LT629701">
    <property type="protein sequence ID" value="SDN01705.1"/>
    <property type="molecule type" value="Genomic_DNA"/>
</dbReference>
<name>A0A1G9XZU9_ALLAB</name>
<keyword evidence="3" id="KW-1185">Reference proteome</keyword>
<dbReference type="InterPro" id="IPR007995">
    <property type="entry name" value="DUF742"/>
</dbReference>
<dbReference type="OrthoDB" id="3481051at2"/>
<dbReference type="PANTHER" id="PTHR36221">
    <property type="entry name" value="DUF742 DOMAIN-CONTAINING PROTEIN"/>
    <property type="match status" value="1"/>
</dbReference>
<protein>
    <recommendedName>
        <fullName evidence="4">DUF742 domain-containing protein</fullName>
    </recommendedName>
</protein>
<evidence type="ECO:0000256" key="1">
    <source>
        <dbReference type="SAM" id="MobiDB-lite"/>
    </source>
</evidence>
<proteinExistence type="predicted"/>
<evidence type="ECO:0000313" key="3">
    <source>
        <dbReference type="Proteomes" id="UP000183376"/>
    </source>
</evidence>
<sequence length="144" mass="15539">MTEGPRLPDSRMIPALRSREDWSAAHRPGPAAGSDEAGDAFVRPFIVTGGRTRPRRDGLRVDTLVRARPGAADSELEFERLSIVRLCAERALSVAEVAVGIGVPLGVARVLIADLIAENFLDHQESAALSGHAIERIRDLVRAL</sequence>
<evidence type="ECO:0008006" key="4">
    <source>
        <dbReference type="Google" id="ProtNLM"/>
    </source>
</evidence>
<evidence type="ECO:0000313" key="2">
    <source>
        <dbReference type="EMBL" id="SDN01705.1"/>
    </source>
</evidence>
<dbReference type="PANTHER" id="PTHR36221:SF1">
    <property type="entry name" value="DUF742 DOMAIN-CONTAINING PROTEIN"/>
    <property type="match status" value="1"/>
</dbReference>
<dbReference type="Proteomes" id="UP000183376">
    <property type="component" value="Chromosome I"/>
</dbReference>
<organism evidence="2 3">
    <name type="scientific">Allokutzneria albata</name>
    <name type="common">Kibdelosporangium albatum</name>
    <dbReference type="NCBI Taxonomy" id="211114"/>
    <lineage>
        <taxon>Bacteria</taxon>
        <taxon>Bacillati</taxon>
        <taxon>Actinomycetota</taxon>
        <taxon>Actinomycetes</taxon>
        <taxon>Pseudonocardiales</taxon>
        <taxon>Pseudonocardiaceae</taxon>
        <taxon>Allokutzneria</taxon>
    </lineage>
</organism>